<dbReference type="PANTHER" id="PTHR35339">
    <property type="entry name" value="LINALOOL DEHYDRATASE_ISOMERASE DOMAIN-CONTAINING PROTEIN"/>
    <property type="match status" value="1"/>
</dbReference>
<name>A0A660DY93_9LACO</name>
<keyword evidence="4" id="KW-1185">Reference proteome</keyword>
<protein>
    <recommendedName>
        <fullName evidence="5">DUF2264 domain-containing protein</fullName>
    </recommendedName>
</protein>
<organism evidence="3 4">
    <name type="scientific">Lactiplantibacillus mudanjiangensis</name>
    <dbReference type="NCBI Taxonomy" id="1296538"/>
    <lineage>
        <taxon>Bacteria</taxon>
        <taxon>Bacillati</taxon>
        <taxon>Bacillota</taxon>
        <taxon>Bacilli</taxon>
        <taxon>Lactobacillales</taxon>
        <taxon>Lactobacillaceae</taxon>
        <taxon>Lactiplantibacillus</taxon>
    </lineage>
</organism>
<dbReference type="Pfam" id="PF10022">
    <property type="entry name" value="DUF2264"/>
    <property type="match status" value="1"/>
</dbReference>
<feature type="domain" description="DUF2264" evidence="2">
    <location>
        <begin position="391"/>
        <end position="575"/>
    </location>
</feature>
<evidence type="ECO:0000259" key="1">
    <source>
        <dbReference type="Pfam" id="PF10022"/>
    </source>
</evidence>
<reference evidence="3 4" key="1">
    <citation type="submission" date="2018-11" db="EMBL/GenBank/DDBJ databases">
        <authorList>
            <person name="Wuyts S."/>
        </authorList>
    </citation>
    <scope>NUCLEOTIDE SEQUENCE [LARGE SCALE GENOMIC DNA]</scope>
    <source>
        <strain evidence="3">Lactobacillus mudanjiangensis AMBF249</strain>
    </source>
</reference>
<dbReference type="InterPro" id="IPR049349">
    <property type="entry name" value="DUF2264_N"/>
</dbReference>
<dbReference type="AlphaFoldDB" id="A0A660DY93"/>
<evidence type="ECO:0008006" key="5">
    <source>
        <dbReference type="Google" id="ProtNLM"/>
    </source>
</evidence>
<dbReference type="EMBL" id="UYIG01000001">
    <property type="protein sequence ID" value="VDG26897.1"/>
    <property type="molecule type" value="Genomic_DNA"/>
</dbReference>
<evidence type="ECO:0000259" key="2">
    <source>
        <dbReference type="Pfam" id="PF20938"/>
    </source>
</evidence>
<sequence length="618" mass="70070">MTHFNTQLKDNPLKTRSDYVQALLDLVKPVYDLMQAEHKLGRVRLGDSGSVYDEPRREIEGFLRTLWGIAPLCSTEERAKQYADYFTPATEGIVAGCDPDSPFYWGELTDYDQLFVEMGSLATMLILTKPFFFDQLAFKDQQNIYHWLDQINQHKIPKTNWLFFRVLVNTFFEQAQLADVTTLIDNDLQALDGYYLDDGWYFDGYRNQIDYYIPFAMQYYGVLYTVLAANKDEAHVDKFVNRAILFSKTFKDWFAKNGTAVPFGRSQTYRFAQSAFWAASAFAKLPVSATEQAEGKYLLAANMHQWFKLPIFTSDNLLSVGYGYPNLVFAEGYNAPGSPYWAFKNFIILALPDDDPFWQVKASAPNFPAKIVNPYSRMLLVHGDHDEELQVFTAGQHSHEHAHGEDKYEKYVYSTTFGFSVKKGNVLPKQGAYDNTLAVSEGETDFKTAFGYKDFAIHDDYVYSQWQPWHDVTIDNFTIPVYPWHIRIHVIQTARTLNLLEGSFSTLSDGQALPTTNPQQAFYTSSAGSVGVISLTPELTATLSEPEPNTNVFFPKTVLPLLTGTVTPGKHVLISAYLGDAHQQDTTIDNVSVDITSNIAHIVIGNHRLDVVLTELSE</sequence>
<proteinExistence type="predicted"/>
<gene>
    <name evidence="3" type="ORF">MUDAN_MDHGFNIF_00292</name>
</gene>
<feature type="domain" description="DUF2264" evidence="1">
    <location>
        <begin position="15"/>
        <end position="362"/>
    </location>
</feature>
<accession>A0A660DY93</accession>
<dbReference type="InterPro" id="IPR049237">
    <property type="entry name" value="DUF2264_C"/>
</dbReference>
<evidence type="ECO:0000313" key="3">
    <source>
        <dbReference type="EMBL" id="VDG26897.1"/>
    </source>
</evidence>
<dbReference type="InterPro" id="IPR016624">
    <property type="entry name" value="UCP014753"/>
</dbReference>
<dbReference type="PANTHER" id="PTHR35339:SF4">
    <property type="entry name" value="LINALOOL DEHYDRATASE_ISOMERASE DOMAIN-CONTAINING PROTEIN"/>
    <property type="match status" value="1"/>
</dbReference>
<dbReference type="OrthoDB" id="9813465at2"/>
<dbReference type="PIRSF" id="PIRSF014753">
    <property type="entry name" value="UCP014753"/>
    <property type="match status" value="1"/>
</dbReference>
<dbReference type="Pfam" id="PF20938">
    <property type="entry name" value="DUF2264_C"/>
    <property type="match status" value="1"/>
</dbReference>
<dbReference type="Proteomes" id="UP000289996">
    <property type="component" value="Unassembled WGS sequence"/>
</dbReference>
<evidence type="ECO:0000313" key="4">
    <source>
        <dbReference type="Proteomes" id="UP000289996"/>
    </source>
</evidence>